<dbReference type="CDD" id="cd16444">
    <property type="entry name" value="LipB"/>
    <property type="match status" value="1"/>
</dbReference>
<feature type="non-terminal residue" evidence="10">
    <location>
        <position position="1"/>
    </location>
</feature>
<dbReference type="InterPro" id="IPR000544">
    <property type="entry name" value="Octanoyltransferase"/>
</dbReference>
<dbReference type="EC" id="2.3.1.181" evidence="4"/>
<dbReference type="SUPFAM" id="SSF55681">
    <property type="entry name" value="Class II aaRS and biotin synthetases"/>
    <property type="match status" value="1"/>
</dbReference>
<dbReference type="PROSITE" id="PS51733">
    <property type="entry name" value="BPL_LPL_CATALYTIC"/>
    <property type="match status" value="1"/>
</dbReference>
<dbReference type="PROSITE" id="PS00166">
    <property type="entry name" value="ENOYL_COA_HYDRATASE"/>
    <property type="match status" value="1"/>
</dbReference>
<feature type="domain" description="BPL/LPL catalytic" evidence="9">
    <location>
        <begin position="16"/>
        <end position="202"/>
    </location>
</feature>
<dbReference type="Gene3D" id="3.90.226.10">
    <property type="entry name" value="2-enoyl-CoA Hydratase, Chain A, domain 1"/>
    <property type="match status" value="1"/>
</dbReference>
<dbReference type="Gene3D" id="3.30.930.10">
    <property type="entry name" value="Bira Bifunctional Protein, Domain 2"/>
    <property type="match status" value="1"/>
</dbReference>
<evidence type="ECO:0000256" key="6">
    <source>
        <dbReference type="ARBA" id="ARBA00023239"/>
    </source>
</evidence>
<keyword evidence="7" id="KW-0012">Acyltransferase</keyword>
<dbReference type="GO" id="GO:0006635">
    <property type="term" value="P:fatty acid beta-oxidation"/>
    <property type="evidence" value="ECO:0007669"/>
    <property type="project" value="TreeGrafter"/>
</dbReference>
<comment type="similarity">
    <text evidence="2 8">Belongs to the enoyl-CoA hydratase/isomerase family.</text>
</comment>
<evidence type="ECO:0000256" key="1">
    <source>
        <dbReference type="ARBA" id="ARBA00004821"/>
    </source>
</evidence>
<comment type="similarity">
    <text evidence="3">Belongs to the LipB family.</text>
</comment>
<dbReference type="CDD" id="cd06558">
    <property type="entry name" value="crotonase-like"/>
    <property type="match status" value="1"/>
</dbReference>
<keyword evidence="5" id="KW-0808">Transferase</keyword>
<evidence type="ECO:0000259" key="9">
    <source>
        <dbReference type="PROSITE" id="PS51733"/>
    </source>
</evidence>
<evidence type="ECO:0000313" key="11">
    <source>
        <dbReference type="Proteomes" id="UP000279271"/>
    </source>
</evidence>
<dbReference type="UniPathway" id="UPA00538">
    <property type="reaction ID" value="UER00592"/>
</dbReference>
<dbReference type="AlphaFoldDB" id="A0A3M7KPM8"/>
<dbReference type="Pfam" id="PF21948">
    <property type="entry name" value="LplA-B_cat"/>
    <property type="match status" value="1"/>
</dbReference>
<dbReference type="PANTHER" id="PTHR11941">
    <property type="entry name" value="ENOYL-COA HYDRATASE-RELATED"/>
    <property type="match status" value="1"/>
</dbReference>
<comment type="pathway">
    <text evidence="1">Protein modification; protein lipoylation via endogenous pathway; protein N(6)-(lipoyl)lysine from octanoyl-[acyl-carrier-protein]: step 1/2.</text>
</comment>
<dbReference type="PANTHER" id="PTHR11941:SF54">
    <property type="entry name" value="ENOYL-COA HYDRATASE, MITOCHONDRIAL"/>
    <property type="match status" value="1"/>
</dbReference>
<dbReference type="Gene3D" id="1.10.12.10">
    <property type="entry name" value="Lyase 2-enoyl-coa Hydratase, Chain A, domain 2"/>
    <property type="match status" value="1"/>
</dbReference>
<evidence type="ECO:0000256" key="3">
    <source>
        <dbReference type="ARBA" id="ARBA00007907"/>
    </source>
</evidence>
<evidence type="ECO:0000256" key="5">
    <source>
        <dbReference type="ARBA" id="ARBA00022679"/>
    </source>
</evidence>
<dbReference type="NCBIfam" id="TIGR00214">
    <property type="entry name" value="lipB"/>
    <property type="match status" value="1"/>
</dbReference>
<dbReference type="PROSITE" id="PS01313">
    <property type="entry name" value="LIPB"/>
    <property type="match status" value="1"/>
</dbReference>
<evidence type="ECO:0000256" key="4">
    <source>
        <dbReference type="ARBA" id="ARBA00012334"/>
    </source>
</evidence>
<dbReference type="InterPro" id="IPR029045">
    <property type="entry name" value="ClpP/crotonase-like_dom_sf"/>
</dbReference>
<dbReference type="InterPro" id="IPR045864">
    <property type="entry name" value="aa-tRNA-synth_II/BPL/LPL"/>
</dbReference>
<dbReference type="Proteomes" id="UP000279271">
    <property type="component" value="Unassembled WGS sequence"/>
</dbReference>
<evidence type="ECO:0000256" key="2">
    <source>
        <dbReference type="ARBA" id="ARBA00005254"/>
    </source>
</evidence>
<dbReference type="InterPro" id="IPR001753">
    <property type="entry name" value="Enoyl-CoA_hydra/iso"/>
</dbReference>
<dbReference type="InterPro" id="IPR004143">
    <property type="entry name" value="BPL_LPL_catalytic"/>
</dbReference>
<dbReference type="InterPro" id="IPR018376">
    <property type="entry name" value="Enoyl-CoA_hyd/isom_CS"/>
</dbReference>
<dbReference type="InterPro" id="IPR020605">
    <property type="entry name" value="Octanoyltransferase_CS"/>
</dbReference>
<evidence type="ECO:0000313" key="10">
    <source>
        <dbReference type="EMBL" id="RMZ52501.1"/>
    </source>
</evidence>
<protein>
    <recommendedName>
        <fullName evidence="4">lipoyl(octanoyl) transferase</fullName>
        <ecNumber evidence="4">2.3.1.181</ecNumber>
    </recommendedName>
</protein>
<dbReference type="GO" id="GO:0016836">
    <property type="term" value="F:hydro-lyase activity"/>
    <property type="evidence" value="ECO:0007669"/>
    <property type="project" value="UniProtKB-ARBA"/>
</dbReference>
<dbReference type="FunFam" id="3.90.226.10:FF:000009">
    <property type="entry name" value="Carnitinyl-CoA dehydratase"/>
    <property type="match status" value="1"/>
</dbReference>
<reference evidence="11" key="1">
    <citation type="journal article" date="2018" name="Algal Res.">
        <title>Characterization of plant carbon substrate utilization by Auxenochlorella protothecoides.</title>
        <authorList>
            <person name="Vogler B.W."/>
            <person name="Starkenburg S.R."/>
            <person name="Sudasinghe N."/>
            <person name="Schambach J.Y."/>
            <person name="Rollin J.A."/>
            <person name="Pattathil S."/>
            <person name="Barry A.N."/>
        </authorList>
    </citation>
    <scope>NUCLEOTIDE SEQUENCE [LARGE SCALE GENOMIC DNA]</scope>
    <source>
        <strain evidence="11">UTEX 25</strain>
    </source>
</reference>
<sequence length="512" mass="55112">AWSLQHRLLEEVQAGMHGVGAVILLQHSPVYTLGAGSTIDHLRFDPSNPPHPLFRTERGGEVTYHGPGQLVMYPILDLKQLTQDLHWYLRSLEEVAIRALEAVSGIEGKREPGRTGVWVDGRKLAAIGVRARRWVTCHGLALNVAPDLGPFSSIVPCGIAGREVGSVWEASREAEDDRQDSSIQAQQAQLLREYAVALLEAAEDVFVMRLVPGEEPLKALTAPVWLEECRMGKGHSIMPSQPAVDEGWDALLGSFSNLLGEVDEAGVATLTLNRPKQLNALNSELMGELVAACQYLDRKHPSARVIIVTGSGSKAFAAGADIKEMSSVTYSEAYNKGLLDGWETLRTIRKPIIAAVNGFALGGGCELAMLADIIIAADSASFGQPEINLGVLPGMGGTQRLTRAVGKSRAMELVLTGDRLSAAEAVSLGLASRAVPAAELMETTQKLARRIAAASLPVAAKAKECVNQAYEMTLAEGVRFEKREFWSCFALADQKEGMAAFIEKRTPVFGDS</sequence>
<comment type="caution">
    <text evidence="10">The sequence shown here is derived from an EMBL/GenBank/DDBJ whole genome shotgun (WGS) entry which is preliminary data.</text>
</comment>
<evidence type="ECO:0000256" key="7">
    <source>
        <dbReference type="ARBA" id="ARBA00023315"/>
    </source>
</evidence>
<dbReference type="EMBL" id="QOKY01000204">
    <property type="protein sequence ID" value="RMZ52501.1"/>
    <property type="molecule type" value="Genomic_DNA"/>
</dbReference>
<name>A0A3M7KPM8_AUXPR</name>
<proteinExistence type="inferred from homology"/>
<dbReference type="HAMAP" id="MF_00013">
    <property type="entry name" value="LipB"/>
    <property type="match status" value="1"/>
</dbReference>
<accession>A0A3M7KPM8</accession>
<dbReference type="GO" id="GO:0033819">
    <property type="term" value="F:lipoyl(octanoyl) transferase activity"/>
    <property type="evidence" value="ECO:0007669"/>
    <property type="project" value="UniProtKB-EC"/>
</dbReference>
<dbReference type="SUPFAM" id="SSF52096">
    <property type="entry name" value="ClpP/crotonase"/>
    <property type="match status" value="1"/>
</dbReference>
<organism evidence="10 11">
    <name type="scientific">Auxenochlorella protothecoides</name>
    <name type="common">Green microalga</name>
    <name type="synonym">Chlorella protothecoides</name>
    <dbReference type="NCBI Taxonomy" id="3075"/>
    <lineage>
        <taxon>Eukaryota</taxon>
        <taxon>Viridiplantae</taxon>
        <taxon>Chlorophyta</taxon>
        <taxon>core chlorophytes</taxon>
        <taxon>Trebouxiophyceae</taxon>
        <taxon>Chlorellales</taxon>
        <taxon>Chlorellaceae</taxon>
        <taxon>Auxenochlorella</taxon>
    </lineage>
</organism>
<keyword evidence="6" id="KW-0456">Lyase</keyword>
<evidence type="ECO:0000256" key="8">
    <source>
        <dbReference type="RuleBase" id="RU003707"/>
    </source>
</evidence>
<dbReference type="InterPro" id="IPR014748">
    <property type="entry name" value="Enoyl-CoA_hydra_C"/>
</dbReference>
<dbReference type="GO" id="GO:0009249">
    <property type="term" value="P:protein lipoylation"/>
    <property type="evidence" value="ECO:0007669"/>
    <property type="project" value="InterPro"/>
</dbReference>
<dbReference type="FunFam" id="1.10.12.10:FF:000001">
    <property type="entry name" value="Probable enoyl-CoA hydratase, mitochondrial"/>
    <property type="match status" value="1"/>
</dbReference>
<dbReference type="GO" id="GO:0005739">
    <property type="term" value="C:mitochondrion"/>
    <property type="evidence" value="ECO:0007669"/>
    <property type="project" value="TreeGrafter"/>
</dbReference>
<gene>
    <name evidence="10" type="ORF">APUTEX25_003644</name>
</gene>
<dbReference type="Pfam" id="PF00378">
    <property type="entry name" value="ECH_1"/>
    <property type="match status" value="1"/>
</dbReference>